<organism evidence="2 3">
    <name type="scientific">Prorocentrum cordatum</name>
    <dbReference type="NCBI Taxonomy" id="2364126"/>
    <lineage>
        <taxon>Eukaryota</taxon>
        <taxon>Sar</taxon>
        <taxon>Alveolata</taxon>
        <taxon>Dinophyceae</taxon>
        <taxon>Prorocentrales</taxon>
        <taxon>Prorocentraceae</taxon>
        <taxon>Prorocentrum</taxon>
    </lineage>
</organism>
<evidence type="ECO:0000256" key="1">
    <source>
        <dbReference type="SAM" id="MobiDB-lite"/>
    </source>
</evidence>
<gene>
    <name evidence="2" type="ORF">PCOR1329_LOCUS71605</name>
</gene>
<dbReference type="Proteomes" id="UP001189429">
    <property type="component" value="Unassembled WGS sequence"/>
</dbReference>
<feature type="region of interest" description="Disordered" evidence="1">
    <location>
        <begin position="494"/>
        <end position="521"/>
    </location>
</feature>
<feature type="region of interest" description="Disordered" evidence="1">
    <location>
        <begin position="207"/>
        <end position="226"/>
    </location>
</feature>
<accession>A0ABN9WXW1</accession>
<dbReference type="EMBL" id="CAUYUJ010019514">
    <property type="protein sequence ID" value="CAK0891757.1"/>
    <property type="molecule type" value="Genomic_DNA"/>
</dbReference>
<sequence length="910" mass="97925">MSLLTAYIHGVVTNLIGTWLGHWVAPQPLHCHCSGSAVEPGLIELLQSQLNRCGPSDLAPVCAVCPVCPAPGWGTGDVLLAGLVGLIVGAAFTTCWAGAGLPRPEMAFLDSGSSAYLCYVGDDLYHERIILSWVAASEYVVGSPDLDIFTEQIDAANADLQGLRLGSTDGRLPFGMGGMQVYRFQVRPAGADLTQLLAEGERHAQVERASRGLAAPPGAAARAGPGGVAPVAVPTPLPVAVPPAPGVAAAPPPPRLAGPAGAWVLDEPVDTFVLGQEVPLPPTALDVGGRAFVTMNGEIVSLTRVAPGTDLAAWGLSRQQVLLKGDPRLLPRPCSPTPVAFAADAALVARDPSAPLRTKGPGTLQDSVNEMYLRSLGGFSAAHDRWLMESRVPAGSRSGHEHRVLCRALAFAMESDGLNIANLSCCEFLNRRRMLLETAHRDDPEKPAFEGSHIYMGEDEEGTGVTVTPALRAHVAAEMSKEYAIEKEKRKAREAKAEAKSAAARKKARHAETAGVGETRNAVPLRRQNTLARDLSVDRVNFFFYLRTYRRLALDDADDMVAVLNALYGCERDAVGPARGPGIILINFYPTKLRLSFWDLVSIMEVLTNFEDLILASPDVVSERRGRTPSRPYFDVALRADKKAYVNFVQRLMDRRLLGVASESLSLVTPFSVAKKNGGQRLALDCRLTNILFAHAPTVEIGSSEAMSAIELEPGQELYAASVDIEACFYQCGGIGRPSNYFCLPSVPVEVALELGLTVDVCGQEFTGRERVHPCLVVLPMGWSWSFWLVQRIHLEMLRRAAVPDDRIALGAWPLPPLTSGPVELPYSDNINVLGVRAEEVTELRDRVVARFSEEGFSMHVISETSAHSTILGADAGGHPPVTRRTGQKLWLLRGALQWLASGPIVTGRQ</sequence>
<feature type="non-terminal residue" evidence="2">
    <location>
        <position position="910"/>
    </location>
</feature>
<evidence type="ECO:0000313" key="2">
    <source>
        <dbReference type="EMBL" id="CAK0891757.1"/>
    </source>
</evidence>
<protein>
    <submittedName>
        <fullName evidence="2">Uncharacterized protein</fullName>
    </submittedName>
</protein>
<name>A0ABN9WXW1_9DINO</name>
<evidence type="ECO:0000313" key="3">
    <source>
        <dbReference type="Proteomes" id="UP001189429"/>
    </source>
</evidence>
<keyword evidence="3" id="KW-1185">Reference proteome</keyword>
<feature type="compositionally biased region" description="Low complexity" evidence="1">
    <location>
        <begin position="211"/>
        <end position="226"/>
    </location>
</feature>
<comment type="caution">
    <text evidence="2">The sequence shown here is derived from an EMBL/GenBank/DDBJ whole genome shotgun (WGS) entry which is preliminary data.</text>
</comment>
<proteinExistence type="predicted"/>
<reference evidence="2" key="1">
    <citation type="submission" date="2023-10" db="EMBL/GenBank/DDBJ databases">
        <authorList>
            <person name="Chen Y."/>
            <person name="Shah S."/>
            <person name="Dougan E. K."/>
            <person name="Thang M."/>
            <person name="Chan C."/>
        </authorList>
    </citation>
    <scope>NUCLEOTIDE SEQUENCE [LARGE SCALE GENOMIC DNA]</scope>
</reference>